<proteinExistence type="predicted"/>
<organism evidence="1 2">
    <name type="scientific">Anas platyrhynchos</name>
    <name type="common">Mallard</name>
    <name type="synonym">Anas boschas</name>
    <dbReference type="NCBI Taxonomy" id="8839"/>
    <lineage>
        <taxon>Eukaryota</taxon>
        <taxon>Metazoa</taxon>
        <taxon>Chordata</taxon>
        <taxon>Craniata</taxon>
        <taxon>Vertebrata</taxon>
        <taxon>Euteleostomi</taxon>
        <taxon>Archelosauria</taxon>
        <taxon>Archosauria</taxon>
        <taxon>Dinosauria</taxon>
        <taxon>Saurischia</taxon>
        <taxon>Theropoda</taxon>
        <taxon>Coelurosauria</taxon>
        <taxon>Aves</taxon>
        <taxon>Neognathae</taxon>
        <taxon>Galloanserae</taxon>
        <taxon>Anseriformes</taxon>
        <taxon>Anatidae</taxon>
        <taxon>Anatinae</taxon>
        <taxon>Anas</taxon>
    </lineage>
</organism>
<protein>
    <submittedName>
        <fullName evidence="1">Uncharacterized protein</fullName>
    </submittedName>
</protein>
<accession>R0M168</accession>
<evidence type="ECO:0000313" key="1">
    <source>
        <dbReference type="EMBL" id="EOB06398.1"/>
    </source>
</evidence>
<keyword evidence="2" id="KW-1185">Reference proteome</keyword>
<reference evidence="2" key="1">
    <citation type="journal article" date="2013" name="Nat. Genet.">
        <title>The duck genome and transcriptome provide insight into an avian influenza virus reservoir species.</title>
        <authorList>
            <person name="Huang Y."/>
            <person name="Li Y."/>
            <person name="Burt D.W."/>
            <person name="Chen H."/>
            <person name="Zhang Y."/>
            <person name="Qian W."/>
            <person name="Kim H."/>
            <person name="Gan S."/>
            <person name="Zhao Y."/>
            <person name="Li J."/>
            <person name="Yi K."/>
            <person name="Feng H."/>
            <person name="Zhu P."/>
            <person name="Li B."/>
            <person name="Liu Q."/>
            <person name="Fairley S."/>
            <person name="Magor K.E."/>
            <person name="Du Z."/>
            <person name="Hu X."/>
            <person name="Goodman L."/>
            <person name="Tafer H."/>
            <person name="Vignal A."/>
            <person name="Lee T."/>
            <person name="Kim K.W."/>
            <person name="Sheng Z."/>
            <person name="An Y."/>
            <person name="Searle S."/>
            <person name="Herrero J."/>
            <person name="Groenen M.A."/>
            <person name="Crooijmans R.P."/>
            <person name="Faraut T."/>
            <person name="Cai Q."/>
            <person name="Webster R.G."/>
            <person name="Aldridge J.R."/>
            <person name="Warren W.C."/>
            <person name="Bartschat S."/>
            <person name="Kehr S."/>
            <person name="Marz M."/>
            <person name="Stadler P.F."/>
            <person name="Smith J."/>
            <person name="Kraus R.H."/>
            <person name="Zhao Y."/>
            <person name="Ren L."/>
            <person name="Fei J."/>
            <person name="Morisson M."/>
            <person name="Kaiser P."/>
            <person name="Griffin D.K."/>
            <person name="Rao M."/>
            <person name="Pitel F."/>
            <person name="Wang J."/>
            <person name="Li N."/>
        </authorList>
    </citation>
    <scope>NUCLEOTIDE SEQUENCE [LARGE SCALE GENOMIC DNA]</scope>
</reference>
<dbReference type="Proteomes" id="UP000296049">
    <property type="component" value="Unassembled WGS sequence"/>
</dbReference>
<gene>
    <name evidence="1" type="ORF">Anapl_04050</name>
</gene>
<name>R0M168_ANAPL</name>
<sequence>MSVTIVLVVTRATEGLLLTHHQIQNRKTSLHHVVFENLASHSAIANAGVFTTGSMHNKRQSFCVWKRCLSITEKPWLILLKCSLSRGSSFGAANTSKQSGDAKWFSEGMGACSEAQGQERLLLDMQTQSDQGNSGTEHPDILQSKKHCQSCATAADKLHGKASSAGKAVHGFRNACNKAQAQAAASNVGSGSSIDNANDQDVLNCTRVFSVHFLEMQVRSLLRNYLLFCNTESDVDVYCTKDNNTAYKSKNQSKAQAKA</sequence>
<dbReference type="AlphaFoldDB" id="R0M168"/>
<dbReference type="EMBL" id="KB742617">
    <property type="protein sequence ID" value="EOB06398.1"/>
    <property type="molecule type" value="Genomic_DNA"/>
</dbReference>
<evidence type="ECO:0000313" key="2">
    <source>
        <dbReference type="Proteomes" id="UP000296049"/>
    </source>
</evidence>